<dbReference type="InterPro" id="IPR006361">
    <property type="entry name" value="Uroporphyrinogen_deCO2ase_HemE"/>
</dbReference>
<feature type="domain" description="Uroporphyrinogen decarboxylase (URO-D)" evidence="11">
    <location>
        <begin position="147"/>
        <end position="163"/>
    </location>
</feature>
<reference evidence="12 13" key="1">
    <citation type="submission" date="2019-06" db="EMBL/GenBank/DDBJ databases">
        <title>Genome sequencing of plant associated microbes to promote plant fitness in Sorghum bicolor and Oryza sativa.</title>
        <authorList>
            <person name="Coleman-Derr D."/>
        </authorList>
    </citation>
    <scope>NUCLEOTIDE SEQUENCE [LARGE SCALE GENOMIC DNA]</scope>
    <source>
        <strain evidence="12 13">KV-663</strain>
    </source>
</reference>
<evidence type="ECO:0000256" key="1">
    <source>
        <dbReference type="ARBA" id="ARBA00004804"/>
    </source>
</evidence>
<accession>A0A543HHJ8</accession>
<organism evidence="12 13">
    <name type="scientific">Humibacillus xanthopallidus</name>
    <dbReference type="NCBI Taxonomy" id="412689"/>
    <lineage>
        <taxon>Bacteria</taxon>
        <taxon>Bacillati</taxon>
        <taxon>Actinomycetota</taxon>
        <taxon>Actinomycetes</taxon>
        <taxon>Micrococcales</taxon>
        <taxon>Intrasporangiaceae</taxon>
        <taxon>Humibacillus</taxon>
    </lineage>
</organism>
<dbReference type="InterPro" id="IPR000257">
    <property type="entry name" value="Uroporphyrinogen_deCOase"/>
</dbReference>
<comment type="caution">
    <text evidence="7">Lacks conserved residue(s) required for the propagation of feature annotation.</text>
</comment>
<evidence type="ECO:0000259" key="11">
    <source>
        <dbReference type="PROSITE" id="PS00907"/>
    </source>
</evidence>
<dbReference type="OrthoDB" id="9806656at2"/>
<dbReference type="PROSITE" id="PS00906">
    <property type="entry name" value="UROD_1"/>
    <property type="match status" value="1"/>
</dbReference>
<dbReference type="UniPathway" id="UPA00251">
    <property type="reaction ID" value="UER00321"/>
</dbReference>
<keyword evidence="5 7" id="KW-0456">Lyase</keyword>
<evidence type="ECO:0000256" key="2">
    <source>
        <dbReference type="ARBA" id="ARBA00009935"/>
    </source>
</evidence>
<name>A0A543HHJ8_9MICO</name>
<evidence type="ECO:0000256" key="6">
    <source>
        <dbReference type="ARBA" id="ARBA00023244"/>
    </source>
</evidence>
<dbReference type="EMBL" id="VFPM01000003">
    <property type="protein sequence ID" value="TQM57794.1"/>
    <property type="molecule type" value="Genomic_DNA"/>
</dbReference>
<dbReference type="SUPFAM" id="SSF51726">
    <property type="entry name" value="UROD/MetE-like"/>
    <property type="match status" value="1"/>
</dbReference>
<dbReference type="Gene3D" id="3.20.20.210">
    <property type="match status" value="1"/>
</dbReference>
<comment type="pathway">
    <text evidence="1 7 8">Porphyrin-containing compound metabolism; protoporphyrin-IX biosynthesis; coproporphyrinogen-III from 5-aminolevulinate: step 4/4.</text>
</comment>
<comment type="subcellular location">
    <subcellularLocation>
        <location evidence="7">Cytoplasm</location>
    </subcellularLocation>
</comment>
<comment type="similarity">
    <text evidence="2 7 9">Belongs to the uroporphyrinogen decarboxylase family.</text>
</comment>
<dbReference type="PANTHER" id="PTHR21091">
    <property type="entry name" value="METHYLTETRAHYDROFOLATE:HOMOCYSTEINE METHYLTRANSFERASE RELATED"/>
    <property type="match status" value="1"/>
</dbReference>
<dbReference type="InterPro" id="IPR038071">
    <property type="entry name" value="UROD/MetE-like_sf"/>
</dbReference>
<feature type="binding site" evidence="7">
    <location>
        <begin position="35"/>
        <end position="39"/>
    </location>
    <ligand>
        <name>substrate</name>
    </ligand>
</feature>
<dbReference type="GO" id="GO:0006782">
    <property type="term" value="P:protoporphyrinogen IX biosynthetic process"/>
    <property type="evidence" value="ECO:0007669"/>
    <property type="project" value="UniProtKB-UniRule"/>
</dbReference>
<keyword evidence="7" id="KW-0963">Cytoplasm</keyword>
<feature type="binding site" evidence="7">
    <location>
        <position position="159"/>
    </location>
    <ligand>
        <name>substrate</name>
    </ligand>
</feature>
<dbReference type="EC" id="4.1.1.37" evidence="3 7"/>
<evidence type="ECO:0000256" key="3">
    <source>
        <dbReference type="ARBA" id="ARBA00012288"/>
    </source>
</evidence>
<dbReference type="CDD" id="cd00717">
    <property type="entry name" value="URO-D"/>
    <property type="match status" value="1"/>
</dbReference>
<evidence type="ECO:0000256" key="9">
    <source>
        <dbReference type="RuleBase" id="RU004169"/>
    </source>
</evidence>
<evidence type="ECO:0000256" key="8">
    <source>
        <dbReference type="RuleBase" id="RU000554"/>
    </source>
</evidence>
<comment type="caution">
    <text evidence="12">The sequence shown here is derived from an EMBL/GenBank/DDBJ whole genome shotgun (WGS) entry which is preliminary data.</text>
</comment>
<evidence type="ECO:0000256" key="4">
    <source>
        <dbReference type="ARBA" id="ARBA00022793"/>
    </source>
</evidence>
<dbReference type="Pfam" id="PF01208">
    <property type="entry name" value="URO-D"/>
    <property type="match status" value="1"/>
</dbReference>
<evidence type="ECO:0000313" key="13">
    <source>
        <dbReference type="Proteomes" id="UP000316747"/>
    </source>
</evidence>
<keyword evidence="6 7" id="KW-0627">Porphyrin biosynthesis</keyword>
<dbReference type="PANTHER" id="PTHR21091:SF169">
    <property type="entry name" value="UROPORPHYRINOGEN DECARBOXYLASE"/>
    <property type="match status" value="1"/>
</dbReference>
<evidence type="ECO:0000256" key="5">
    <source>
        <dbReference type="ARBA" id="ARBA00023239"/>
    </source>
</evidence>
<comment type="catalytic activity">
    <reaction evidence="7 8">
        <text>uroporphyrinogen III + 4 H(+) = coproporphyrinogen III + 4 CO2</text>
        <dbReference type="Rhea" id="RHEA:19865"/>
        <dbReference type="ChEBI" id="CHEBI:15378"/>
        <dbReference type="ChEBI" id="CHEBI:16526"/>
        <dbReference type="ChEBI" id="CHEBI:57308"/>
        <dbReference type="ChEBI" id="CHEBI:57309"/>
        <dbReference type="EC" id="4.1.1.37"/>
    </reaction>
</comment>
<comment type="function">
    <text evidence="7">Catalyzes the decarboxylation of four acetate groups of uroporphyrinogen-III to yield coproporphyrinogen-III.</text>
</comment>
<dbReference type="GO" id="GO:0004853">
    <property type="term" value="F:uroporphyrinogen decarboxylase activity"/>
    <property type="evidence" value="ECO:0007669"/>
    <property type="project" value="UniProtKB-UniRule"/>
</dbReference>
<feature type="site" description="Transition state stabilizer" evidence="7">
    <location>
        <position position="84"/>
    </location>
</feature>
<protein>
    <recommendedName>
        <fullName evidence="3 7">Uroporphyrinogen decarboxylase</fullName>
        <shortName evidence="7">UPD</shortName>
        <shortName evidence="7">URO-D</shortName>
        <ecNumber evidence="3 7">4.1.1.37</ecNumber>
    </recommendedName>
</protein>
<feature type="binding site" evidence="7">
    <location>
        <position position="214"/>
    </location>
    <ligand>
        <name>substrate</name>
    </ligand>
</feature>
<keyword evidence="13" id="KW-1185">Reference proteome</keyword>
<sequence length="353" mass="38232">MPTPVQTTTRPTRTSDLVRAARREPVDRTPVWFMRQAGRSLPEYRAIREGIPMLESCMRPDLVTEITLQPVRRHDVDAAIFFSDIVVPLKAIGVDLDIVPGVGPVVARPIRQWSDLDQLPPLTPEHVPFITEAVGMLVAELGETPLIGFAGAPFTLASYLVEGGPSKNHVRTKALMHGDPELWDALCARLAQISGAFLRVQAEAGASAVQLFDSWAGALSRADYAARAMPHSAVALAAVADLDVPRIHFGVGTGELLQLMGEAGAEVVGVDYRTSLTDAVDRLGPGYAVQGNLDPALLFAPWDALERRVREIVEEGRHAPGHIFNLGHGVLPEVDPDVLTRVTALVHECSSRR</sequence>
<dbReference type="Proteomes" id="UP000316747">
    <property type="component" value="Unassembled WGS sequence"/>
</dbReference>
<gene>
    <name evidence="7" type="primary">hemE</name>
    <name evidence="12" type="ORF">FBY41_3126</name>
</gene>
<comment type="subunit">
    <text evidence="7">Homodimer.</text>
</comment>
<feature type="binding site" evidence="7">
    <location>
        <position position="84"/>
    </location>
    <ligand>
        <name>substrate</name>
    </ligand>
</feature>
<feature type="domain" description="Uroporphyrinogen decarboxylase (URO-D)" evidence="10">
    <location>
        <begin position="30"/>
        <end position="39"/>
    </location>
</feature>
<dbReference type="GO" id="GO:0005829">
    <property type="term" value="C:cytosol"/>
    <property type="evidence" value="ECO:0007669"/>
    <property type="project" value="TreeGrafter"/>
</dbReference>
<proteinExistence type="inferred from homology"/>
<dbReference type="NCBIfam" id="TIGR01464">
    <property type="entry name" value="hemE"/>
    <property type="match status" value="1"/>
</dbReference>
<evidence type="ECO:0000256" key="7">
    <source>
        <dbReference type="HAMAP-Rule" id="MF_00218"/>
    </source>
</evidence>
<evidence type="ECO:0000259" key="10">
    <source>
        <dbReference type="PROSITE" id="PS00906"/>
    </source>
</evidence>
<feature type="binding site" evidence="7">
    <location>
        <position position="328"/>
    </location>
    <ligand>
        <name>substrate</name>
    </ligand>
</feature>
<dbReference type="HAMAP" id="MF_00218">
    <property type="entry name" value="URO_D"/>
    <property type="match status" value="1"/>
</dbReference>
<dbReference type="PROSITE" id="PS00907">
    <property type="entry name" value="UROD_2"/>
    <property type="match status" value="1"/>
</dbReference>
<evidence type="ECO:0000313" key="12">
    <source>
        <dbReference type="EMBL" id="TQM57794.1"/>
    </source>
</evidence>
<keyword evidence="4 7" id="KW-0210">Decarboxylase</keyword>
<dbReference type="AlphaFoldDB" id="A0A543HHJ8"/>